<reference evidence="2" key="2">
    <citation type="submission" date="2020-12" db="EMBL/GenBank/DDBJ databases">
        <title>New Spironucleus salmonicida genome in near-complete chromosomes.</title>
        <authorList>
            <person name="Xu F."/>
            <person name="Kurt Z."/>
            <person name="Jimenez-Gonzalez A."/>
            <person name="Astvaldsson A."/>
            <person name="Andersson J.O."/>
            <person name="Svard S.G."/>
        </authorList>
    </citation>
    <scope>NUCLEOTIDE SEQUENCE</scope>
    <source>
        <strain evidence="2">ATCC 50377</strain>
    </source>
</reference>
<evidence type="ECO:0000313" key="3">
    <source>
        <dbReference type="Proteomes" id="UP000018208"/>
    </source>
</evidence>
<protein>
    <submittedName>
        <fullName evidence="1">Uncharacterized protein</fullName>
    </submittedName>
</protein>
<dbReference type="EMBL" id="KI546085">
    <property type="protein sequence ID" value="EST46107.1"/>
    <property type="molecule type" value="Genomic_DNA"/>
</dbReference>
<reference evidence="1 2" key="1">
    <citation type="journal article" date="2014" name="PLoS Genet.">
        <title>The Genome of Spironucleus salmonicida Highlights a Fish Pathogen Adapted to Fluctuating Environments.</title>
        <authorList>
            <person name="Xu F."/>
            <person name="Jerlstrom-Hultqvist J."/>
            <person name="Einarsson E."/>
            <person name="Astvaldsson A."/>
            <person name="Svard S.G."/>
            <person name="Andersson J.O."/>
        </authorList>
    </citation>
    <scope>NUCLEOTIDE SEQUENCE</scope>
    <source>
        <strain evidence="2">ATCC 50377</strain>
    </source>
</reference>
<gene>
    <name evidence="1" type="ORF">SS50377_14101</name>
    <name evidence="2" type="ORF">SS50377_24341</name>
</gene>
<dbReference type="EMBL" id="AUWU02000004">
    <property type="protein sequence ID" value="KAH0574386.1"/>
    <property type="molecule type" value="Genomic_DNA"/>
</dbReference>
<organism evidence="1">
    <name type="scientific">Spironucleus salmonicida</name>
    <dbReference type="NCBI Taxonomy" id="348837"/>
    <lineage>
        <taxon>Eukaryota</taxon>
        <taxon>Metamonada</taxon>
        <taxon>Diplomonadida</taxon>
        <taxon>Hexamitidae</taxon>
        <taxon>Hexamitinae</taxon>
        <taxon>Spironucleus</taxon>
    </lineage>
</organism>
<keyword evidence="3" id="KW-1185">Reference proteome</keyword>
<dbReference type="AlphaFoldDB" id="V6LN35"/>
<proteinExistence type="predicted"/>
<evidence type="ECO:0000313" key="1">
    <source>
        <dbReference type="EMBL" id="EST46107.1"/>
    </source>
</evidence>
<sequence>MPLDKLLEDLDSLSLLHIKKLQAKRRQLLQSYDLTNYQQIIAEQTVRIKNALFLRQMRSCDVLQDFQQIEQSIITTNVYYNYNDIQYVLIERQDNYAYYQPEYMLSILPNSNIFTSFDFSFYGPTKSFFLLEPTVPVHDFINYIQKIVDGLVIYKNAISHVLYLSHQLLKILNIIHKAGISLSGDFGSFVIKNDVLKLNLAAFQIKLPEDLNQGIQKDYAAFKELLVNCLPVFIKTRDQTLSDSLNDVFNVLNSVINSNFADNSLFIYSQANLPDITQKLLYFPFFDHPLYPHFLSRDITAAVIYNTIINPLILPEILKLEQIERTEAENLENSVANIDEIRSIQRAKSAHNAIKYYGKMQAAFGYQMTQKQPPTSKFQQFLQIEKYRERKEWDRQNQTQNGSINYKNCENYGFQKINMVPEDGERNENQEWKGAKANVLKQRSKSIEQTFIAGPDSEMLMNAFSIETGFIGQKTKLFQCTHYNARDAKITANLRSASVRKIVQIQDQKEAENLFKVVPLFQENGKVVNQVKQIQYLVEEDHIADRNDSKQEIKDLVKGLMNI</sequence>
<accession>V6LN35</accession>
<dbReference type="VEuPathDB" id="GiardiaDB:SS50377_24341"/>
<dbReference type="Proteomes" id="UP000018208">
    <property type="component" value="Unassembled WGS sequence"/>
</dbReference>
<evidence type="ECO:0000313" key="2">
    <source>
        <dbReference type="EMBL" id="KAH0574386.1"/>
    </source>
</evidence>
<name>V6LN35_9EUKA</name>